<dbReference type="Proteomes" id="UP001140217">
    <property type="component" value="Unassembled WGS sequence"/>
</dbReference>
<dbReference type="AlphaFoldDB" id="A0A9W8HIF4"/>
<keyword evidence="3" id="KW-1185">Reference proteome</keyword>
<feature type="compositionally biased region" description="Polar residues" evidence="1">
    <location>
        <begin position="52"/>
        <end position="61"/>
    </location>
</feature>
<dbReference type="OrthoDB" id="5596068at2759"/>
<dbReference type="EMBL" id="JANBUL010000080">
    <property type="protein sequence ID" value="KAJ2782180.1"/>
    <property type="molecule type" value="Genomic_DNA"/>
</dbReference>
<reference evidence="2" key="1">
    <citation type="submission" date="2022-07" db="EMBL/GenBank/DDBJ databases">
        <title>Phylogenomic reconstructions and comparative analyses of Kickxellomycotina fungi.</title>
        <authorList>
            <person name="Reynolds N.K."/>
            <person name="Stajich J.E."/>
            <person name="Barry K."/>
            <person name="Grigoriev I.V."/>
            <person name="Crous P."/>
            <person name="Smith M.E."/>
        </authorList>
    </citation>
    <scope>NUCLEOTIDE SEQUENCE</scope>
    <source>
        <strain evidence="2">NBRC 105414</strain>
    </source>
</reference>
<protein>
    <submittedName>
        <fullName evidence="2">Uncharacterized protein</fullName>
    </submittedName>
</protein>
<evidence type="ECO:0000256" key="1">
    <source>
        <dbReference type="SAM" id="MobiDB-lite"/>
    </source>
</evidence>
<organism evidence="2 3">
    <name type="scientific">Coemansia javaensis</name>
    <dbReference type="NCBI Taxonomy" id="2761396"/>
    <lineage>
        <taxon>Eukaryota</taxon>
        <taxon>Fungi</taxon>
        <taxon>Fungi incertae sedis</taxon>
        <taxon>Zoopagomycota</taxon>
        <taxon>Kickxellomycotina</taxon>
        <taxon>Kickxellomycetes</taxon>
        <taxon>Kickxellales</taxon>
        <taxon>Kickxellaceae</taxon>
        <taxon>Coemansia</taxon>
    </lineage>
</organism>
<feature type="region of interest" description="Disordered" evidence="1">
    <location>
        <begin position="16"/>
        <end position="40"/>
    </location>
</feature>
<gene>
    <name evidence="2" type="ORF">H4R18_002446</name>
</gene>
<evidence type="ECO:0000313" key="2">
    <source>
        <dbReference type="EMBL" id="KAJ2782180.1"/>
    </source>
</evidence>
<sequence>MYSGGGWSRRALARMSSRWRRPGSAPQAELEDPSAGARGREVRVLHVGRDSGWQSRRQSCYGSDGGGGGGGGGGVYLGLFDPEPFVPADAVPYLNESDDERIAAHIARRQSLLRRKLRRVGLGLPA</sequence>
<accession>A0A9W8HIF4</accession>
<proteinExistence type="predicted"/>
<comment type="caution">
    <text evidence="2">The sequence shown here is derived from an EMBL/GenBank/DDBJ whole genome shotgun (WGS) entry which is preliminary data.</text>
</comment>
<name>A0A9W8HIF4_9FUNG</name>
<evidence type="ECO:0000313" key="3">
    <source>
        <dbReference type="Proteomes" id="UP001140217"/>
    </source>
</evidence>
<feature type="region of interest" description="Disordered" evidence="1">
    <location>
        <begin position="48"/>
        <end position="67"/>
    </location>
</feature>